<dbReference type="Pfam" id="PF00194">
    <property type="entry name" value="Carb_anhydrase"/>
    <property type="match status" value="1"/>
</dbReference>
<evidence type="ECO:0000256" key="1">
    <source>
        <dbReference type="ARBA" id="ARBA00010718"/>
    </source>
</evidence>
<evidence type="ECO:0000256" key="2">
    <source>
        <dbReference type="ARBA" id="ARBA00048348"/>
    </source>
</evidence>
<dbReference type="PANTHER" id="PTHR18952">
    <property type="entry name" value="CARBONIC ANHYDRASE"/>
    <property type="match status" value="1"/>
</dbReference>
<evidence type="ECO:0000313" key="5">
    <source>
        <dbReference type="Proteomes" id="UP000699975"/>
    </source>
</evidence>
<name>A0ABS6SRD8_9SPHN</name>
<keyword evidence="5" id="KW-1185">Reference proteome</keyword>
<dbReference type="CDD" id="cd03124">
    <property type="entry name" value="alpha_CA_prokaryotic_like"/>
    <property type="match status" value="1"/>
</dbReference>
<sequence>MATVSATAQDWDYTDGETAENWSEASPEFAACDTGMMQSPVDIDSMGAYGNIRIAADYGMTDGTLRLGKHQVQIDAAPGQGMVSGDRLFNLVQVHFHTPSEHAMSGERYPLAGHFVHATREGTLGVLGVLFEEGDANEGLQMIIDAMPDGDGANISIDMSSMIPDELEVYRYMGSLTTPPCSENVNWHVVEDTVEASAEQIAAMEAALGMSARSMQPLNNRLVVAPAD</sequence>
<dbReference type="PANTHER" id="PTHR18952:SF265">
    <property type="entry name" value="CARBONIC ANHYDRASE"/>
    <property type="match status" value="1"/>
</dbReference>
<comment type="similarity">
    <text evidence="1">Belongs to the alpha-carbonic anhydrase family.</text>
</comment>
<accession>A0ABS6SRD8</accession>
<organism evidence="4 5">
    <name type="scientific">Erythrobacter ani</name>
    <dbReference type="NCBI Taxonomy" id="2827235"/>
    <lineage>
        <taxon>Bacteria</taxon>
        <taxon>Pseudomonadati</taxon>
        <taxon>Pseudomonadota</taxon>
        <taxon>Alphaproteobacteria</taxon>
        <taxon>Sphingomonadales</taxon>
        <taxon>Erythrobacteraceae</taxon>
        <taxon>Erythrobacter/Porphyrobacter group</taxon>
        <taxon>Erythrobacter</taxon>
    </lineage>
</organism>
<dbReference type="SMART" id="SM01057">
    <property type="entry name" value="Carb_anhydrase"/>
    <property type="match status" value="1"/>
</dbReference>
<evidence type="ECO:0000259" key="3">
    <source>
        <dbReference type="PROSITE" id="PS51144"/>
    </source>
</evidence>
<dbReference type="EMBL" id="JAGSPB010000003">
    <property type="protein sequence ID" value="MBV7267219.1"/>
    <property type="molecule type" value="Genomic_DNA"/>
</dbReference>
<protein>
    <submittedName>
        <fullName evidence="4">Carbonic anhydrase family protein</fullName>
    </submittedName>
</protein>
<comment type="caution">
    <text evidence="4">The sequence shown here is derived from an EMBL/GenBank/DDBJ whole genome shotgun (WGS) entry which is preliminary data.</text>
</comment>
<dbReference type="InterPro" id="IPR023561">
    <property type="entry name" value="Carbonic_anhydrase_a-class"/>
</dbReference>
<comment type="catalytic activity">
    <reaction evidence="2">
        <text>hydrogencarbonate + H(+) = CO2 + H2O</text>
        <dbReference type="Rhea" id="RHEA:10748"/>
        <dbReference type="ChEBI" id="CHEBI:15377"/>
        <dbReference type="ChEBI" id="CHEBI:15378"/>
        <dbReference type="ChEBI" id="CHEBI:16526"/>
        <dbReference type="ChEBI" id="CHEBI:17544"/>
        <dbReference type="EC" id="4.2.1.1"/>
    </reaction>
</comment>
<gene>
    <name evidence="4" type="ORF">KCG45_13590</name>
</gene>
<dbReference type="InterPro" id="IPR041891">
    <property type="entry name" value="Alpha_CA_prokaryot-like"/>
</dbReference>
<dbReference type="PROSITE" id="PS51144">
    <property type="entry name" value="ALPHA_CA_2"/>
    <property type="match status" value="1"/>
</dbReference>
<dbReference type="Proteomes" id="UP000699975">
    <property type="component" value="Unassembled WGS sequence"/>
</dbReference>
<reference evidence="4 5" key="1">
    <citation type="submission" date="2021-04" db="EMBL/GenBank/DDBJ databases">
        <authorList>
            <person name="Pira H."/>
            <person name="Risdian C."/>
            <person name="Wink J."/>
        </authorList>
    </citation>
    <scope>NUCLEOTIDE SEQUENCE [LARGE SCALE GENOMIC DNA]</scope>
    <source>
        <strain evidence="4 5">WH131</strain>
    </source>
</reference>
<dbReference type="InterPro" id="IPR001148">
    <property type="entry name" value="CA_dom"/>
</dbReference>
<feature type="domain" description="Alpha-carbonic anhydrase" evidence="3">
    <location>
        <begin position="9"/>
        <end position="227"/>
    </location>
</feature>
<proteinExistence type="inferred from homology"/>
<evidence type="ECO:0000313" key="4">
    <source>
        <dbReference type="EMBL" id="MBV7267219.1"/>
    </source>
</evidence>